<sequence length="73" mass="8140">MEKKEHSGLNGLIPFWSLSAKLMLHKHVLLILGCIATGDGSSQTQPTVVLLQGSARLDTSKWHFLFLLLVKKR</sequence>
<organism evidence="1 2">
    <name type="scientific">Steinernema glaseri</name>
    <dbReference type="NCBI Taxonomy" id="37863"/>
    <lineage>
        <taxon>Eukaryota</taxon>
        <taxon>Metazoa</taxon>
        <taxon>Ecdysozoa</taxon>
        <taxon>Nematoda</taxon>
        <taxon>Chromadorea</taxon>
        <taxon>Rhabditida</taxon>
        <taxon>Tylenchina</taxon>
        <taxon>Panagrolaimomorpha</taxon>
        <taxon>Strongyloidoidea</taxon>
        <taxon>Steinernematidae</taxon>
        <taxon>Steinernema</taxon>
    </lineage>
</organism>
<name>A0A1I7XZ62_9BILA</name>
<evidence type="ECO:0000313" key="2">
    <source>
        <dbReference type="WBParaSite" id="L893_g10987.t1"/>
    </source>
</evidence>
<accession>A0A1I7XZ62</accession>
<dbReference type="AlphaFoldDB" id="A0A1I7XZ62"/>
<reference evidence="2" key="1">
    <citation type="submission" date="2016-11" db="UniProtKB">
        <authorList>
            <consortium name="WormBaseParasite"/>
        </authorList>
    </citation>
    <scope>IDENTIFICATION</scope>
</reference>
<dbReference type="Proteomes" id="UP000095287">
    <property type="component" value="Unplaced"/>
</dbReference>
<evidence type="ECO:0000313" key="1">
    <source>
        <dbReference type="Proteomes" id="UP000095287"/>
    </source>
</evidence>
<keyword evidence="1" id="KW-1185">Reference proteome</keyword>
<proteinExistence type="predicted"/>
<protein>
    <submittedName>
        <fullName evidence="2">Secreted protein</fullName>
    </submittedName>
</protein>
<dbReference type="WBParaSite" id="L893_g10987.t1">
    <property type="protein sequence ID" value="L893_g10987.t1"/>
    <property type="gene ID" value="L893_g10987"/>
</dbReference>